<reference evidence="1 2" key="1">
    <citation type="submission" date="2019-03" db="EMBL/GenBank/DDBJ databases">
        <title>Single cell metagenomics reveals metabolic interactions within the superorganism composed of flagellate Streblomastix strix and complex community of Bacteroidetes bacteria on its surface.</title>
        <authorList>
            <person name="Treitli S.C."/>
            <person name="Kolisko M."/>
            <person name="Husnik F."/>
            <person name="Keeling P."/>
            <person name="Hampl V."/>
        </authorList>
    </citation>
    <scope>NUCLEOTIDE SEQUENCE [LARGE SCALE GENOMIC DNA]</scope>
    <source>
        <strain evidence="1">ST1C</strain>
    </source>
</reference>
<gene>
    <name evidence="1" type="ORF">EZS28_025693</name>
</gene>
<organism evidence="1 2">
    <name type="scientific">Streblomastix strix</name>
    <dbReference type="NCBI Taxonomy" id="222440"/>
    <lineage>
        <taxon>Eukaryota</taxon>
        <taxon>Metamonada</taxon>
        <taxon>Preaxostyla</taxon>
        <taxon>Oxymonadida</taxon>
        <taxon>Streblomastigidae</taxon>
        <taxon>Streblomastix</taxon>
    </lineage>
</organism>
<accession>A0A5J4V8G3</accession>
<dbReference type="Proteomes" id="UP000324800">
    <property type="component" value="Unassembled WGS sequence"/>
</dbReference>
<comment type="caution">
    <text evidence="1">The sequence shown here is derived from an EMBL/GenBank/DDBJ whole genome shotgun (WGS) entry which is preliminary data.</text>
</comment>
<dbReference type="AlphaFoldDB" id="A0A5J4V8G3"/>
<proteinExistence type="predicted"/>
<dbReference type="EMBL" id="SNRW01008927">
    <property type="protein sequence ID" value="KAA6378781.1"/>
    <property type="molecule type" value="Genomic_DNA"/>
</dbReference>
<sequence>MQPALQLMQIQKLNSKEIEYVMVKINSQFNVQENEHVEENVNVNAMENEYAMENVNVNVEENAYANVNAMKSDNAMENVNQNVNVNVNVYAMGNKMVNVNVQARLKVMQNKILILNEILNVNGNNENLEFIIITIVNVNVIMVECIMTHMMFEMLQKKVSLQIMEWMIKQIQLKKEQMNDAFCDDHLIIFYENVDVVMISFLEYVTSMMISQKEISMMELI</sequence>
<evidence type="ECO:0000313" key="1">
    <source>
        <dbReference type="EMBL" id="KAA6378781.1"/>
    </source>
</evidence>
<evidence type="ECO:0000313" key="2">
    <source>
        <dbReference type="Proteomes" id="UP000324800"/>
    </source>
</evidence>
<name>A0A5J4V8G3_9EUKA</name>
<protein>
    <submittedName>
        <fullName evidence="1">Uncharacterized protein</fullName>
    </submittedName>
</protein>